<proteinExistence type="predicted"/>
<sequence length="375" mass="38909">MIHDAHKRVRVFGCMISVSWVWIMSNMSLSLPDAASRLITTTRLSDCRPTATRSPTLLTENWRGMRPPAGNFCSSVRPPVLASMVKVLSESEGICAPSPGVSGLLMLKAESLRDETVKNLPSDCFKSTHRNPNLGGAGTGRRRGTGAVGGAGEHLGEAERLVLAVGDVVRLALGGDEELDVAGSAAGGGDEGVDGREVVGAVNGKNADEVGAQVGNQDELALGVEEDLVRVRGILARRVGAGSRHVERLGLDGREGRRVGDVEPAHRGAAAGKSQLVLVANKHQDILLSDGEALALFAKDNGAHGTVDGLRLGQLLQHTVGGGLEGRDGADIGCKTLIRAKQPRVGLVELEPGRAGRAAVGGGERLQGGLRGVCA</sequence>
<evidence type="ECO:0000313" key="2">
    <source>
        <dbReference type="EMBL" id="KAG7043738.1"/>
    </source>
</evidence>
<feature type="region of interest" description="Disordered" evidence="1">
    <location>
        <begin position="123"/>
        <end position="151"/>
    </location>
</feature>
<dbReference type="Proteomes" id="UP000699042">
    <property type="component" value="Unassembled WGS sequence"/>
</dbReference>
<dbReference type="EMBL" id="JAESDN010000011">
    <property type="protein sequence ID" value="KAG7043738.1"/>
    <property type="molecule type" value="Genomic_DNA"/>
</dbReference>
<gene>
    <name evidence="2" type="ORF">JMJ77_011560</name>
</gene>
<accession>A0A9P7U804</accession>
<keyword evidence="3" id="KW-1185">Reference proteome</keyword>
<reference evidence="2" key="1">
    <citation type="submission" date="2021-05" db="EMBL/GenBank/DDBJ databases">
        <title>Comparative genomics of three Colletotrichum scovillei strains and genetic complementation revealed genes involved fungal growth and virulence on chili pepper.</title>
        <authorList>
            <person name="Hsieh D.-K."/>
            <person name="Chuang S.-C."/>
            <person name="Chen C.-Y."/>
            <person name="Chao Y.-T."/>
            <person name="Lu M.-Y.J."/>
            <person name="Lee M.-H."/>
            <person name="Shih M.-C."/>
        </authorList>
    </citation>
    <scope>NUCLEOTIDE SEQUENCE</scope>
    <source>
        <strain evidence="2">Coll-153</strain>
    </source>
</reference>
<dbReference type="AlphaFoldDB" id="A0A9P7U804"/>
<protein>
    <submittedName>
        <fullName evidence="2">Extracellular aldonolactonase</fullName>
    </submittedName>
</protein>
<name>A0A9P7U804_9PEZI</name>
<evidence type="ECO:0000256" key="1">
    <source>
        <dbReference type="SAM" id="MobiDB-lite"/>
    </source>
</evidence>
<organism evidence="2 3">
    <name type="scientific">Colletotrichum scovillei</name>
    <dbReference type="NCBI Taxonomy" id="1209932"/>
    <lineage>
        <taxon>Eukaryota</taxon>
        <taxon>Fungi</taxon>
        <taxon>Dikarya</taxon>
        <taxon>Ascomycota</taxon>
        <taxon>Pezizomycotina</taxon>
        <taxon>Sordariomycetes</taxon>
        <taxon>Hypocreomycetidae</taxon>
        <taxon>Glomerellales</taxon>
        <taxon>Glomerellaceae</taxon>
        <taxon>Colletotrichum</taxon>
        <taxon>Colletotrichum acutatum species complex</taxon>
    </lineage>
</organism>
<comment type="caution">
    <text evidence="2">The sequence shown here is derived from an EMBL/GenBank/DDBJ whole genome shotgun (WGS) entry which is preliminary data.</text>
</comment>
<evidence type="ECO:0000313" key="3">
    <source>
        <dbReference type="Proteomes" id="UP000699042"/>
    </source>
</evidence>